<feature type="transmembrane region" description="Helical" evidence="5">
    <location>
        <begin position="20"/>
        <end position="46"/>
    </location>
</feature>
<keyword evidence="2 5" id="KW-0812">Transmembrane</keyword>
<feature type="transmembrane region" description="Helical" evidence="5">
    <location>
        <begin position="52"/>
        <end position="72"/>
    </location>
</feature>
<dbReference type="EMBL" id="QKWJ01000002">
    <property type="protein sequence ID" value="RDK11928.1"/>
    <property type="molecule type" value="Genomic_DNA"/>
</dbReference>
<dbReference type="GO" id="GO:0046943">
    <property type="term" value="F:carboxylic acid transmembrane transporter activity"/>
    <property type="evidence" value="ECO:0007669"/>
    <property type="project" value="TreeGrafter"/>
</dbReference>
<evidence type="ECO:0000256" key="4">
    <source>
        <dbReference type="ARBA" id="ARBA00023136"/>
    </source>
</evidence>
<dbReference type="InterPro" id="IPR020846">
    <property type="entry name" value="MFS_dom"/>
</dbReference>
<proteinExistence type="predicted"/>
<feature type="domain" description="Major facilitator superfamily (MFS) profile" evidence="6">
    <location>
        <begin position="15"/>
        <end position="405"/>
    </location>
</feature>
<evidence type="ECO:0000256" key="2">
    <source>
        <dbReference type="ARBA" id="ARBA00022692"/>
    </source>
</evidence>
<protein>
    <submittedName>
        <fullName evidence="7">MFS transporter</fullName>
    </submittedName>
</protein>
<keyword evidence="4 5" id="KW-0472">Membrane</keyword>
<name>A0A370P2A7_9BURK</name>
<feature type="transmembrane region" description="Helical" evidence="5">
    <location>
        <begin position="84"/>
        <end position="102"/>
    </location>
</feature>
<evidence type="ECO:0000259" key="6">
    <source>
        <dbReference type="PROSITE" id="PS50850"/>
    </source>
</evidence>
<dbReference type="InterPro" id="IPR036259">
    <property type="entry name" value="MFS_trans_sf"/>
</dbReference>
<sequence>MFGWYQKVSQREQRTFWACFAGWALDAMDGQLYAVAIPTLIGIWGLTTGEAGILSTVALISSACGGWLAGLLSDRYGRVRVLQATILWFSFFTLLSGLTNSYEQLLVVRTLQGFGFGGEWAAGAVLMGEVIQAKYRGKAVGLVQGGWSVGYGAAVLLYSIIFSFVPAAVGWRVLFFIGVLPAFLVFAVRRYVEEPDVYIATRKAIEAGAAPARARELFSTQQLKTTVLASLLATGVLGGNYTILTWLPTYLKLTRGLSVSNTGIYLFINICGSFLGYMVSSNLSDKFGRRPTFVVFAMLSTITVLAYMYLPLESFSLMALGAVLGFSQSGCLGGMGAFFTELSPSRIRGTAQGFKYNVGRGIGGLCPALAGLLSTQLGLGEAIAILAAGAYAMVVIVTVGLPETRGKELQVYS</sequence>
<dbReference type="PROSITE" id="PS50850">
    <property type="entry name" value="MFS"/>
    <property type="match status" value="1"/>
</dbReference>
<dbReference type="GO" id="GO:0005886">
    <property type="term" value="C:plasma membrane"/>
    <property type="evidence" value="ECO:0007669"/>
    <property type="project" value="TreeGrafter"/>
</dbReference>
<keyword evidence="3 5" id="KW-1133">Transmembrane helix</keyword>
<comment type="caution">
    <text evidence="7">The sequence shown here is derived from an EMBL/GenBank/DDBJ whole genome shotgun (WGS) entry which is preliminary data.</text>
</comment>
<dbReference type="Gene3D" id="1.20.1250.20">
    <property type="entry name" value="MFS general substrate transporter like domains"/>
    <property type="match status" value="2"/>
</dbReference>
<dbReference type="SUPFAM" id="SSF103473">
    <property type="entry name" value="MFS general substrate transporter"/>
    <property type="match status" value="1"/>
</dbReference>
<comment type="subcellular location">
    <subcellularLocation>
        <location evidence="1">Membrane</location>
        <topology evidence="1">Multi-pass membrane protein</topology>
    </subcellularLocation>
</comment>
<evidence type="ECO:0000256" key="5">
    <source>
        <dbReference type="SAM" id="Phobius"/>
    </source>
</evidence>
<evidence type="ECO:0000256" key="1">
    <source>
        <dbReference type="ARBA" id="ARBA00004141"/>
    </source>
</evidence>
<dbReference type="PROSITE" id="PS00216">
    <property type="entry name" value="SUGAR_TRANSPORT_1"/>
    <property type="match status" value="1"/>
</dbReference>
<feature type="transmembrane region" description="Helical" evidence="5">
    <location>
        <begin position="263"/>
        <end position="280"/>
    </location>
</feature>
<feature type="transmembrane region" description="Helical" evidence="5">
    <location>
        <begin position="223"/>
        <end position="243"/>
    </location>
</feature>
<dbReference type="PROSITE" id="PS00217">
    <property type="entry name" value="SUGAR_TRANSPORT_2"/>
    <property type="match status" value="1"/>
</dbReference>
<organism evidence="7 8">
    <name type="scientific">Cupriavidus lacunae</name>
    <dbReference type="NCBI Taxonomy" id="2666307"/>
    <lineage>
        <taxon>Bacteria</taxon>
        <taxon>Pseudomonadati</taxon>
        <taxon>Pseudomonadota</taxon>
        <taxon>Betaproteobacteria</taxon>
        <taxon>Burkholderiales</taxon>
        <taxon>Burkholderiaceae</taxon>
        <taxon>Cupriavidus</taxon>
    </lineage>
</organism>
<evidence type="ECO:0000256" key="3">
    <source>
        <dbReference type="ARBA" id="ARBA00022989"/>
    </source>
</evidence>
<dbReference type="InterPro" id="IPR005829">
    <property type="entry name" value="Sugar_transporter_CS"/>
</dbReference>
<feature type="transmembrane region" description="Helical" evidence="5">
    <location>
        <begin position="145"/>
        <end position="165"/>
    </location>
</feature>
<dbReference type="PANTHER" id="PTHR23508">
    <property type="entry name" value="CARBOXYLIC ACID TRANSPORTER PROTEIN HOMOLOG"/>
    <property type="match status" value="1"/>
</dbReference>
<feature type="transmembrane region" description="Helical" evidence="5">
    <location>
        <begin position="383"/>
        <end position="401"/>
    </location>
</feature>
<dbReference type="RefSeq" id="WP_115013201.1">
    <property type="nucleotide sequence ID" value="NZ_QKWJ01000002.1"/>
</dbReference>
<dbReference type="Proteomes" id="UP000255165">
    <property type="component" value="Unassembled WGS sequence"/>
</dbReference>
<feature type="transmembrane region" description="Helical" evidence="5">
    <location>
        <begin position="171"/>
        <end position="192"/>
    </location>
</feature>
<reference evidence="7 8" key="1">
    <citation type="submission" date="2018-06" db="EMBL/GenBank/DDBJ databases">
        <authorList>
            <person name="Feng T."/>
            <person name="Jeon C.O."/>
        </authorList>
    </citation>
    <scope>NUCLEOTIDE SEQUENCE [LARGE SCALE GENOMIC DNA]</scope>
    <source>
        <strain evidence="7 8">S23</strain>
    </source>
</reference>
<dbReference type="Pfam" id="PF07690">
    <property type="entry name" value="MFS_1"/>
    <property type="match status" value="1"/>
</dbReference>
<feature type="transmembrane region" description="Helical" evidence="5">
    <location>
        <begin position="316"/>
        <end position="338"/>
    </location>
</feature>
<evidence type="ECO:0000313" key="7">
    <source>
        <dbReference type="EMBL" id="RDK11928.1"/>
    </source>
</evidence>
<keyword evidence="8" id="KW-1185">Reference proteome</keyword>
<dbReference type="PANTHER" id="PTHR23508:SF10">
    <property type="entry name" value="CARBOXYLIC ACID TRANSPORTER PROTEIN HOMOLOG"/>
    <property type="match status" value="1"/>
</dbReference>
<feature type="transmembrane region" description="Helical" evidence="5">
    <location>
        <begin position="292"/>
        <end position="310"/>
    </location>
</feature>
<dbReference type="InterPro" id="IPR011701">
    <property type="entry name" value="MFS"/>
</dbReference>
<dbReference type="AlphaFoldDB" id="A0A370P2A7"/>
<dbReference type="CDD" id="cd17371">
    <property type="entry name" value="MFS_MucK"/>
    <property type="match status" value="1"/>
</dbReference>
<evidence type="ECO:0000313" key="8">
    <source>
        <dbReference type="Proteomes" id="UP000255165"/>
    </source>
</evidence>
<accession>A0A370P2A7</accession>
<gene>
    <name evidence="7" type="ORF">DN412_03290</name>
</gene>